<dbReference type="EMBL" id="JBBPBN010000035">
    <property type="protein sequence ID" value="KAK9001778.1"/>
    <property type="molecule type" value="Genomic_DNA"/>
</dbReference>
<comment type="caution">
    <text evidence="1">The sequence shown here is derived from an EMBL/GenBank/DDBJ whole genome shotgun (WGS) entry which is preliminary data.</text>
</comment>
<organism evidence="1 2">
    <name type="scientific">Hibiscus sabdariffa</name>
    <name type="common">roselle</name>
    <dbReference type="NCBI Taxonomy" id="183260"/>
    <lineage>
        <taxon>Eukaryota</taxon>
        <taxon>Viridiplantae</taxon>
        <taxon>Streptophyta</taxon>
        <taxon>Embryophyta</taxon>
        <taxon>Tracheophyta</taxon>
        <taxon>Spermatophyta</taxon>
        <taxon>Magnoliopsida</taxon>
        <taxon>eudicotyledons</taxon>
        <taxon>Gunneridae</taxon>
        <taxon>Pentapetalae</taxon>
        <taxon>rosids</taxon>
        <taxon>malvids</taxon>
        <taxon>Malvales</taxon>
        <taxon>Malvaceae</taxon>
        <taxon>Malvoideae</taxon>
        <taxon>Hibiscus</taxon>
    </lineage>
</organism>
<name>A0ABR2QM83_9ROSI</name>
<protein>
    <submittedName>
        <fullName evidence="1">Uncharacterized protein</fullName>
    </submittedName>
</protein>
<proteinExistence type="predicted"/>
<accession>A0ABR2QM83</accession>
<gene>
    <name evidence="1" type="ORF">V6N11_024476</name>
</gene>
<evidence type="ECO:0000313" key="1">
    <source>
        <dbReference type="EMBL" id="KAK9001778.1"/>
    </source>
</evidence>
<reference evidence="1 2" key="1">
    <citation type="journal article" date="2024" name="G3 (Bethesda)">
        <title>Genome assembly of Hibiscus sabdariffa L. provides insights into metabolisms of medicinal natural products.</title>
        <authorList>
            <person name="Kim T."/>
        </authorList>
    </citation>
    <scope>NUCLEOTIDE SEQUENCE [LARGE SCALE GENOMIC DNA]</scope>
    <source>
        <strain evidence="1">TK-2024</strain>
        <tissue evidence="1">Old leaves</tissue>
    </source>
</reference>
<sequence length="124" mass="14905">MRAMNGVLKVWNRDSFGNVDSNYRALVDEIEQLNERLNGGELDTNELVHKHELYSKLWVDSRLRELVWWKKSMAIWLGEGDKNTKFFHKQERMRMVRNGITGILYNGQWETKPERLKFIFVKEF</sequence>
<evidence type="ECO:0000313" key="2">
    <source>
        <dbReference type="Proteomes" id="UP001396334"/>
    </source>
</evidence>
<dbReference type="Proteomes" id="UP001396334">
    <property type="component" value="Unassembled WGS sequence"/>
</dbReference>
<keyword evidence="2" id="KW-1185">Reference proteome</keyword>